<dbReference type="RefSeq" id="WP_114581944.1">
    <property type="nucleotide sequence ID" value="NZ_QPMH01000007.1"/>
</dbReference>
<dbReference type="EMBL" id="QPMH01000007">
    <property type="protein sequence ID" value="RDD62046.1"/>
    <property type="molecule type" value="Genomic_DNA"/>
</dbReference>
<evidence type="ECO:0000313" key="3">
    <source>
        <dbReference type="Proteomes" id="UP000253941"/>
    </source>
</evidence>
<accession>A0A369TGK9</accession>
<organism evidence="2 3">
    <name type="scientific">Ferruginivarius sediminum</name>
    <dbReference type="NCBI Taxonomy" id="2661937"/>
    <lineage>
        <taxon>Bacteria</taxon>
        <taxon>Pseudomonadati</taxon>
        <taxon>Pseudomonadota</taxon>
        <taxon>Alphaproteobacteria</taxon>
        <taxon>Rhodospirillales</taxon>
        <taxon>Rhodospirillaceae</taxon>
        <taxon>Ferruginivarius</taxon>
    </lineage>
</organism>
<dbReference type="GO" id="GO:0009279">
    <property type="term" value="C:cell outer membrane"/>
    <property type="evidence" value="ECO:0007669"/>
    <property type="project" value="InterPro"/>
</dbReference>
<evidence type="ECO:0000313" key="2">
    <source>
        <dbReference type="EMBL" id="RDD62046.1"/>
    </source>
</evidence>
<dbReference type="GO" id="GO:0005507">
    <property type="term" value="F:copper ion binding"/>
    <property type="evidence" value="ECO:0007669"/>
    <property type="project" value="InterPro"/>
</dbReference>
<keyword evidence="3" id="KW-1185">Reference proteome</keyword>
<dbReference type="GO" id="GO:0006878">
    <property type="term" value="P:intracellular copper ion homeostasis"/>
    <property type="evidence" value="ECO:0007669"/>
    <property type="project" value="InterPro"/>
</dbReference>
<protein>
    <submittedName>
        <fullName evidence="2">Copper resistance protein B</fullName>
    </submittedName>
</protein>
<keyword evidence="1" id="KW-0732">Signal</keyword>
<dbReference type="AlphaFoldDB" id="A0A369TGK9"/>
<dbReference type="InterPro" id="IPR007939">
    <property type="entry name" value="Cu-R_B_prcur"/>
</dbReference>
<reference evidence="2 3" key="1">
    <citation type="submission" date="2018-07" db="EMBL/GenBank/DDBJ databases">
        <title>Venubactetium sediminum gen. nov., sp. nov., isolated from a marine solar saltern.</title>
        <authorList>
            <person name="Wang S."/>
        </authorList>
    </citation>
    <scope>NUCLEOTIDE SEQUENCE [LARGE SCALE GENOMIC DNA]</scope>
    <source>
        <strain evidence="2 3">WD2A32</strain>
    </source>
</reference>
<gene>
    <name evidence="2" type="ORF">DRB17_09405</name>
</gene>
<evidence type="ECO:0000256" key="1">
    <source>
        <dbReference type="SAM" id="SignalP"/>
    </source>
</evidence>
<comment type="caution">
    <text evidence="2">The sequence shown here is derived from an EMBL/GenBank/DDBJ whole genome shotgun (WGS) entry which is preliminary data.</text>
</comment>
<feature type="signal peptide" evidence="1">
    <location>
        <begin position="1"/>
        <end position="30"/>
    </location>
</feature>
<dbReference type="Proteomes" id="UP000253941">
    <property type="component" value="Unassembled WGS sequence"/>
</dbReference>
<sequence length="269" mass="29992">MRRIPTSHGVWRRASAFAGALGLTATIALAGQPALGAEGQGVHAEPDWPAPVEEHWYGRVLIDRLEVAVAEDEETLNWDAQAWYGGDVDRVWFETEGEHVLEDGEGGELETADLFYSRRVAPFWDLRAGPGYQREYGPGPDRDRFFGVLGVQGLAPYWFETEANLRVSEDGDVSADAELEYDLLLTQRLILQPRFETTVAFQDVPEFGQGAGMTGFRTGLRLRYEIMREFAPYLGVSWRRDLGETADLVEAEGGDTSSVAVVFGVRVWF</sequence>
<feature type="chain" id="PRO_5017083406" evidence="1">
    <location>
        <begin position="31"/>
        <end position="269"/>
    </location>
</feature>
<dbReference type="Pfam" id="PF05275">
    <property type="entry name" value="CopB"/>
    <property type="match status" value="1"/>
</dbReference>
<name>A0A369TGK9_9PROT</name>
<proteinExistence type="predicted"/>